<keyword evidence="2" id="KW-1185">Reference proteome</keyword>
<gene>
    <name evidence="1" type="ORF">BSZ32_08800</name>
</gene>
<protein>
    <submittedName>
        <fullName evidence="1">Uncharacterized protein</fullName>
    </submittedName>
</protein>
<evidence type="ECO:0000313" key="1">
    <source>
        <dbReference type="EMBL" id="PQJ28591.1"/>
    </source>
</evidence>
<organism evidence="1 2">
    <name type="scientific">Rubritalea profundi</name>
    <dbReference type="NCBI Taxonomy" id="1658618"/>
    <lineage>
        <taxon>Bacteria</taxon>
        <taxon>Pseudomonadati</taxon>
        <taxon>Verrucomicrobiota</taxon>
        <taxon>Verrucomicrobiia</taxon>
        <taxon>Verrucomicrobiales</taxon>
        <taxon>Rubritaleaceae</taxon>
        <taxon>Rubritalea</taxon>
    </lineage>
</organism>
<dbReference type="EMBL" id="MQWA01000001">
    <property type="protein sequence ID" value="PQJ28591.1"/>
    <property type="molecule type" value="Genomic_DNA"/>
</dbReference>
<reference evidence="1 2" key="1">
    <citation type="submission" date="2016-12" db="EMBL/GenBank/DDBJ databases">
        <title>Study of bacterial adaptation to deep sea.</title>
        <authorList>
            <person name="Song J."/>
            <person name="Yoshizawa S."/>
            <person name="Kogure K."/>
        </authorList>
    </citation>
    <scope>NUCLEOTIDE SEQUENCE [LARGE SCALE GENOMIC DNA]</scope>
    <source>
        <strain evidence="1 2">SAORIC-165</strain>
    </source>
</reference>
<accession>A0A2S7U2C9</accession>
<dbReference type="Proteomes" id="UP000239907">
    <property type="component" value="Unassembled WGS sequence"/>
</dbReference>
<proteinExistence type="predicted"/>
<evidence type="ECO:0000313" key="2">
    <source>
        <dbReference type="Proteomes" id="UP000239907"/>
    </source>
</evidence>
<comment type="caution">
    <text evidence="1">The sequence shown here is derived from an EMBL/GenBank/DDBJ whole genome shotgun (WGS) entry which is preliminary data.</text>
</comment>
<sequence>MSIYLSVRIPQPPTPPQRMQYFYDLSLLDVRGEISTAITVLYYGNEIGAFSGPDIKTVDLSRVYAVEIDLTAYANNDNGVHSYSIMFFERKWDEEVWNQKLLQKKHNLRSVTTRVSLTADMTDNPKHEHHIFTASNRYIDFSVYPEIATSHVVPVEYIEQFNQRFVGYLMRSERVFDDVHEMIGKYQLVDLVSQDYEQVNDLHENVKVHAYGMLKKNAIA</sequence>
<dbReference type="AlphaFoldDB" id="A0A2S7U2C9"/>
<name>A0A2S7U2C9_9BACT</name>